<dbReference type="Proteomes" id="UP001501310">
    <property type="component" value="Unassembled WGS sequence"/>
</dbReference>
<evidence type="ECO:0000256" key="1">
    <source>
        <dbReference type="ARBA" id="ARBA00004418"/>
    </source>
</evidence>
<dbReference type="RefSeq" id="WP_425564839.1">
    <property type="nucleotide sequence ID" value="NZ_BAAAZD010000001.1"/>
</dbReference>
<dbReference type="InterPro" id="IPR011659">
    <property type="entry name" value="WD40"/>
</dbReference>
<feature type="region of interest" description="Disordered" evidence="6">
    <location>
        <begin position="430"/>
        <end position="454"/>
    </location>
</feature>
<name>A0ABP7RPE2_9SPHN</name>
<evidence type="ECO:0000256" key="2">
    <source>
        <dbReference type="ARBA" id="ARBA00009820"/>
    </source>
</evidence>
<comment type="subcellular location">
    <subcellularLocation>
        <location evidence="1 5">Periplasm</location>
    </subcellularLocation>
</comment>
<dbReference type="Pfam" id="PF07676">
    <property type="entry name" value="PD40"/>
    <property type="match status" value="5"/>
</dbReference>
<dbReference type="EMBL" id="BAAAZD010000001">
    <property type="protein sequence ID" value="GAA4000444.1"/>
    <property type="molecule type" value="Genomic_DNA"/>
</dbReference>
<comment type="subunit">
    <text evidence="5">The Tol-Pal system is composed of five core proteins: the inner membrane proteins TolA, TolQ and TolR, the periplasmic protein TolB and the outer membrane protein Pal. They form a network linking the inner and outer membranes and the peptidoglycan layer.</text>
</comment>
<keyword evidence="3 5" id="KW-0732">Signal</keyword>
<evidence type="ECO:0000256" key="4">
    <source>
        <dbReference type="ARBA" id="ARBA00022764"/>
    </source>
</evidence>
<dbReference type="Gene3D" id="3.40.50.10070">
    <property type="entry name" value="TolB, N-terminal domain"/>
    <property type="match status" value="1"/>
</dbReference>
<dbReference type="PANTHER" id="PTHR36842:SF1">
    <property type="entry name" value="PROTEIN TOLB"/>
    <property type="match status" value="1"/>
</dbReference>
<organism evidence="8 9">
    <name type="scientific">Sphingomonas humi</name>
    <dbReference type="NCBI Taxonomy" id="335630"/>
    <lineage>
        <taxon>Bacteria</taxon>
        <taxon>Pseudomonadati</taxon>
        <taxon>Pseudomonadota</taxon>
        <taxon>Alphaproteobacteria</taxon>
        <taxon>Sphingomonadales</taxon>
        <taxon>Sphingomonadaceae</taxon>
        <taxon>Sphingomonas</taxon>
    </lineage>
</organism>
<keyword evidence="4 5" id="KW-0574">Periplasm</keyword>
<dbReference type="PANTHER" id="PTHR36842">
    <property type="entry name" value="PROTEIN TOLB HOMOLOG"/>
    <property type="match status" value="1"/>
</dbReference>
<gene>
    <name evidence="5 8" type="primary">tolB</name>
    <name evidence="8" type="ORF">GCM10022211_08550</name>
</gene>
<evidence type="ECO:0000313" key="8">
    <source>
        <dbReference type="EMBL" id="GAA4000444.1"/>
    </source>
</evidence>
<evidence type="ECO:0000256" key="3">
    <source>
        <dbReference type="ARBA" id="ARBA00022729"/>
    </source>
</evidence>
<accession>A0ABP7RPE2</accession>
<keyword evidence="9" id="KW-1185">Reference proteome</keyword>
<dbReference type="Pfam" id="PF04052">
    <property type="entry name" value="TolB_N"/>
    <property type="match status" value="1"/>
</dbReference>
<dbReference type="NCBIfam" id="TIGR02800">
    <property type="entry name" value="propeller_TolB"/>
    <property type="match status" value="1"/>
</dbReference>
<keyword evidence="5" id="KW-0131">Cell cycle</keyword>
<dbReference type="SUPFAM" id="SSF52964">
    <property type="entry name" value="TolB, N-terminal domain"/>
    <property type="match status" value="1"/>
</dbReference>
<dbReference type="Gene3D" id="2.120.10.30">
    <property type="entry name" value="TolB, C-terminal domain"/>
    <property type="match status" value="2"/>
</dbReference>
<dbReference type="SUPFAM" id="SSF69304">
    <property type="entry name" value="Tricorn protease N-terminal domain"/>
    <property type="match status" value="1"/>
</dbReference>
<keyword evidence="5" id="KW-0132">Cell division</keyword>
<dbReference type="InterPro" id="IPR014167">
    <property type="entry name" value="Tol-Pal_TolB"/>
</dbReference>
<evidence type="ECO:0000256" key="6">
    <source>
        <dbReference type="SAM" id="MobiDB-lite"/>
    </source>
</evidence>
<evidence type="ECO:0000256" key="5">
    <source>
        <dbReference type="HAMAP-Rule" id="MF_00671"/>
    </source>
</evidence>
<feature type="domain" description="TolB N-terminal" evidence="7">
    <location>
        <begin position="47"/>
        <end position="153"/>
    </location>
</feature>
<evidence type="ECO:0000259" key="7">
    <source>
        <dbReference type="Pfam" id="PF04052"/>
    </source>
</evidence>
<comment type="similarity">
    <text evidence="2 5">Belongs to the TolB family.</text>
</comment>
<comment type="function">
    <text evidence="5">Part of the Tol-Pal system, which plays a role in outer membrane invagination during cell division and is important for maintaining outer membrane integrity.</text>
</comment>
<protein>
    <recommendedName>
        <fullName evidence="5">Tol-Pal system protein TolB</fullName>
    </recommendedName>
</protein>
<sequence>MRLSRHCERSEAIHGRAGWIASSLALIAMTFGGASPALAQSEPPPVDVEVTSGGVNSAITIAVPAMPVDGADLALGRNIAGVIASGLRSSGRFSPLGPAGLPNYSIAQADAPAFGEWRGLGANQLVTGFVRATGPGQITVGCYLYDVGAGRELVRQGYQVTADNWRRAANKCADAIYSRLTGEGGFLDTRVVFVAETGPKTNRQKRIAIMDSDGSNLRYLTEGEATVVTPRFSPDGSRLAYVSYQGRRARVWVLDIASGQKRLLVPGLALTSAPRFSPDGNRIAYALSANGNTDIWIANADGSGAPRQLTSAPGIDTAPSFSPDGRRIVFESDRGGSQQLYVMDADGSNQRRISFGGPAGSPAWSPRGDKIAFVRVGAFRIGVMNAGGGSEQTLTDGWQDESPSWAPNGQFVMFNRFTRDGRSSLFAVPVGGGTARRLPTPQDGSDPSWSPLQR</sequence>
<feature type="compositionally biased region" description="Polar residues" evidence="6">
    <location>
        <begin position="442"/>
        <end position="454"/>
    </location>
</feature>
<dbReference type="HAMAP" id="MF_00671">
    <property type="entry name" value="TolB"/>
    <property type="match status" value="1"/>
</dbReference>
<dbReference type="InterPro" id="IPR007195">
    <property type="entry name" value="TolB_N"/>
</dbReference>
<evidence type="ECO:0000313" key="9">
    <source>
        <dbReference type="Proteomes" id="UP001501310"/>
    </source>
</evidence>
<comment type="caution">
    <text evidence="8">The sequence shown here is derived from an EMBL/GenBank/DDBJ whole genome shotgun (WGS) entry which is preliminary data.</text>
</comment>
<dbReference type="InterPro" id="IPR011042">
    <property type="entry name" value="6-blade_b-propeller_TolB-like"/>
</dbReference>
<proteinExistence type="inferred from homology"/>
<reference evidence="9" key="1">
    <citation type="journal article" date="2019" name="Int. J. Syst. Evol. Microbiol.">
        <title>The Global Catalogue of Microorganisms (GCM) 10K type strain sequencing project: providing services to taxonomists for standard genome sequencing and annotation.</title>
        <authorList>
            <consortium name="The Broad Institute Genomics Platform"/>
            <consortium name="The Broad Institute Genome Sequencing Center for Infectious Disease"/>
            <person name="Wu L."/>
            <person name="Ma J."/>
        </authorList>
    </citation>
    <scope>NUCLEOTIDE SEQUENCE [LARGE SCALE GENOMIC DNA]</scope>
    <source>
        <strain evidence="9">JCM 16603</strain>
    </source>
</reference>